<keyword evidence="2" id="KW-1185">Reference proteome</keyword>
<evidence type="ECO:0000259" key="1">
    <source>
        <dbReference type="Pfam" id="PF23098"/>
    </source>
</evidence>
<dbReference type="PANTHER" id="PTHR14927:SF0">
    <property type="entry name" value="NUCLEOLAR PROTEIN 10"/>
    <property type="match status" value="1"/>
</dbReference>
<dbReference type="PANTHER" id="PTHR14927">
    <property type="entry name" value="NUCLEOLAR PROTEIN 10"/>
    <property type="match status" value="1"/>
</dbReference>
<dbReference type="InterPro" id="IPR040382">
    <property type="entry name" value="NOL10/Enp2"/>
</dbReference>
<dbReference type="Proteomes" id="UP000887575">
    <property type="component" value="Unassembled WGS sequence"/>
</dbReference>
<dbReference type="InterPro" id="IPR056551">
    <property type="entry name" value="Beta-prop_NOL10_N"/>
</dbReference>
<evidence type="ECO:0000313" key="3">
    <source>
        <dbReference type="WBParaSite" id="MBELARI_LOCUS748"/>
    </source>
</evidence>
<dbReference type="GO" id="GO:0030686">
    <property type="term" value="C:90S preribosome"/>
    <property type="evidence" value="ECO:0007669"/>
    <property type="project" value="TreeGrafter"/>
</dbReference>
<proteinExistence type="predicted"/>
<name>A0AAF3FP96_9BILA</name>
<feature type="domain" description="Nucleolar protein 10-like N-terminal" evidence="1">
    <location>
        <begin position="1"/>
        <end position="71"/>
    </location>
</feature>
<sequence length="73" mass="8489">MQVSTANDVKIYNLSYGKSIPEWLTSKQRRELTKKNLDVRRRIQLIQNFEMPDVANCMSISKDGRHVFCCGLL</sequence>
<evidence type="ECO:0000313" key="2">
    <source>
        <dbReference type="Proteomes" id="UP000887575"/>
    </source>
</evidence>
<dbReference type="WBParaSite" id="MBELARI_LOCUS748">
    <property type="protein sequence ID" value="MBELARI_LOCUS748"/>
    <property type="gene ID" value="MBELARI_LOCUS748"/>
</dbReference>
<dbReference type="GO" id="GO:0000462">
    <property type="term" value="P:maturation of SSU-rRNA from tricistronic rRNA transcript (SSU-rRNA, 5.8S rRNA, LSU-rRNA)"/>
    <property type="evidence" value="ECO:0007669"/>
    <property type="project" value="TreeGrafter"/>
</dbReference>
<dbReference type="AlphaFoldDB" id="A0AAF3FP96"/>
<protein>
    <recommendedName>
        <fullName evidence="1">Nucleolar protein 10-like N-terminal domain-containing protein</fullName>
    </recommendedName>
</protein>
<accession>A0AAF3FP96</accession>
<organism evidence="2 3">
    <name type="scientific">Mesorhabditis belari</name>
    <dbReference type="NCBI Taxonomy" id="2138241"/>
    <lineage>
        <taxon>Eukaryota</taxon>
        <taxon>Metazoa</taxon>
        <taxon>Ecdysozoa</taxon>
        <taxon>Nematoda</taxon>
        <taxon>Chromadorea</taxon>
        <taxon>Rhabditida</taxon>
        <taxon>Rhabditina</taxon>
        <taxon>Rhabditomorpha</taxon>
        <taxon>Rhabditoidea</taxon>
        <taxon>Rhabditidae</taxon>
        <taxon>Mesorhabditinae</taxon>
        <taxon>Mesorhabditis</taxon>
    </lineage>
</organism>
<dbReference type="Pfam" id="PF23098">
    <property type="entry name" value="Beta-prop_NOL10_N"/>
    <property type="match status" value="1"/>
</dbReference>
<reference evidence="3" key="1">
    <citation type="submission" date="2024-02" db="UniProtKB">
        <authorList>
            <consortium name="WormBaseParasite"/>
        </authorList>
    </citation>
    <scope>IDENTIFICATION</scope>
</reference>
<dbReference type="GO" id="GO:0032040">
    <property type="term" value="C:small-subunit processome"/>
    <property type="evidence" value="ECO:0007669"/>
    <property type="project" value="TreeGrafter"/>
</dbReference>